<evidence type="ECO:0000256" key="7">
    <source>
        <dbReference type="ARBA" id="ARBA00023171"/>
    </source>
</evidence>
<dbReference type="InterPro" id="IPR050407">
    <property type="entry name" value="Geranylgeranyl_reductase"/>
</dbReference>
<sequence>MASLSTTTSTAAGESLRSFAGLRRETRILRGVAAADAPGSQLRRRQLGVVRASRTSPRLNGRKLRVAVVGGGPAGGSAAEALAKGGVETMLIERKLDNCKPCGGAIPLCMVEEFGLPLDLIDRRVTKMKMISPSNVAVDIGRTLGPDEYIGMVRREVLDAYLRERAAEAGASVINGLFLRLEQPEGPGGPYRIHYNEFSPAGGGAGERRTAEVDAVVGADGANSRVAKSIGAGEYEYAIAFQERVRIPETKMEYYKERAEMYVGDDVSPDFYGWVFPKCDHVAVGTGTVTHKADIKKFQAATRLRAKDKIEGGTIIRVEAHPIPEHPRPRRVLGRVALVGDAAGYVTKCSGEGIYFAAKSGRMCAEAIVEGSENGSRMIDEGDLRKYLEKFDKMYWPTYKVLDVLQKLFYRSNAAREAFVEMCADEYVQKMTFDSYLYKKVVPGNPLDDIKLAVNTIGSLVRATALRREMEKLTL</sequence>
<protein>
    <recommendedName>
        <fullName evidence="12">Geranylgeranyl diphosphate reductase, chloroplastic</fullName>
        <ecNumber evidence="3">1.3.1.83</ecNumber>
    </recommendedName>
    <alternativeName>
        <fullName evidence="9">Geranylgeranyl reductase</fullName>
    </alternativeName>
</protein>
<evidence type="ECO:0000313" key="14">
    <source>
        <dbReference type="EMBL" id="CAG1832656.1"/>
    </source>
</evidence>
<evidence type="ECO:0000256" key="11">
    <source>
        <dbReference type="ARBA" id="ARBA00058147"/>
    </source>
</evidence>
<dbReference type="OrthoDB" id="655030at2759"/>
<keyword evidence="5" id="KW-0521">NADP</keyword>
<proteinExistence type="inferred from homology"/>
<dbReference type="GO" id="GO:0071949">
    <property type="term" value="F:FAD binding"/>
    <property type="evidence" value="ECO:0007669"/>
    <property type="project" value="InterPro"/>
</dbReference>
<dbReference type="Proteomes" id="UP000012960">
    <property type="component" value="Unplaced"/>
</dbReference>
<comment type="pathway">
    <text evidence="8">Cofactor biosynthesis; tocopherol biosynthesis.</text>
</comment>
<dbReference type="NCBIfam" id="TIGR02023">
    <property type="entry name" value="BchP-ChlP"/>
    <property type="match status" value="1"/>
</dbReference>
<evidence type="ECO:0000313" key="16">
    <source>
        <dbReference type="Proteomes" id="UP000012960"/>
    </source>
</evidence>
<dbReference type="PANTHER" id="PTHR42685:SF4">
    <property type="entry name" value="GERANYLGERANYL DIPHOSPHATE REDUCTASE, CHLOROPLASTIC"/>
    <property type="match status" value="1"/>
</dbReference>
<evidence type="ECO:0000256" key="2">
    <source>
        <dbReference type="ARBA" id="ARBA00006632"/>
    </source>
</evidence>
<dbReference type="InterPro" id="IPR002938">
    <property type="entry name" value="FAD-bd"/>
</dbReference>
<dbReference type="GO" id="GO:0015995">
    <property type="term" value="P:chlorophyll biosynthetic process"/>
    <property type="evidence" value="ECO:0000318"/>
    <property type="project" value="GO_Central"/>
</dbReference>
<keyword evidence="4" id="KW-0602">Photosynthesis</keyword>
<dbReference type="AlphaFoldDB" id="A0A804KAF2"/>
<evidence type="ECO:0000256" key="8">
    <source>
        <dbReference type="ARBA" id="ARBA00024015"/>
    </source>
</evidence>
<dbReference type="EC" id="1.3.1.83" evidence="3"/>
<dbReference type="NCBIfam" id="TIGR02028">
    <property type="entry name" value="ChlP"/>
    <property type="match status" value="1"/>
</dbReference>
<evidence type="ECO:0000256" key="12">
    <source>
        <dbReference type="ARBA" id="ARBA00067953"/>
    </source>
</evidence>
<reference evidence="15" key="2">
    <citation type="submission" date="2021-05" db="UniProtKB">
        <authorList>
            <consortium name="EnsemblPlants"/>
        </authorList>
    </citation>
    <scope>IDENTIFICATION</scope>
    <source>
        <strain evidence="15">subsp. malaccensis</strain>
    </source>
</reference>
<comment type="catalytic activity">
    <reaction evidence="10">
        <text>phytyl diphosphate + 3 NADP(+) = geranylgeranyl diphosphate + 3 NADPH + 3 H(+)</text>
        <dbReference type="Rhea" id="RHEA:26229"/>
        <dbReference type="ChEBI" id="CHEBI:15378"/>
        <dbReference type="ChEBI" id="CHEBI:57533"/>
        <dbReference type="ChEBI" id="CHEBI:57783"/>
        <dbReference type="ChEBI" id="CHEBI:58349"/>
        <dbReference type="ChEBI" id="CHEBI:75434"/>
        <dbReference type="EC" id="1.3.1.83"/>
    </reaction>
</comment>
<dbReference type="InterPro" id="IPR011774">
    <property type="entry name" value="Geranylgeranyl_Rdtase_pln/cyn"/>
</dbReference>
<dbReference type="OMA" id="MVNPFNG"/>
<dbReference type="GO" id="GO:0015979">
    <property type="term" value="P:photosynthesis"/>
    <property type="evidence" value="ECO:0007669"/>
    <property type="project" value="UniProtKB-KW"/>
</dbReference>
<dbReference type="NCBIfam" id="TIGR02032">
    <property type="entry name" value="GG-red-SF"/>
    <property type="match status" value="1"/>
</dbReference>
<dbReference type="PANTHER" id="PTHR42685">
    <property type="entry name" value="GERANYLGERANYL DIPHOSPHATE REDUCTASE"/>
    <property type="match status" value="1"/>
</dbReference>
<reference evidence="14" key="1">
    <citation type="submission" date="2021-03" db="EMBL/GenBank/DDBJ databases">
        <authorList>
            <consortium name="Genoscope - CEA"/>
            <person name="William W."/>
        </authorList>
    </citation>
    <scope>NUCLEOTIDE SEQUENCE</scope>
    <source>
        <strain evidence="14">Doubled-haploid Pahang</strain>
    </source>
</reference>
<dbReference type="FunFam" id="3.50.50.60:FF:000083">
    <property type="entry name" value="Geranylgeranyl diphosphate reductase"/>
    <property type="match status" value="1"/>
</dbReference>
<comment type="similarity">
    <text evidence="2">Belongs to the geranylgeranyl reductase family. ChlP subfamily.</text>
</comment>
<dbReference type="Gramene" id="Ma08_t24890.1">
    <property type="protein sequence ID" value="Ma08_p24890.1"/>
    <property type="gene ID" value="Ma08_g24890"/>
</dbReference>
<dbReference type="InterPro" id="IPR010253">
    <property type="entry name" value="BchP_ChlP_pln/prok"/>
</dbReference>
<keyword evidence="7" id="KW-0149">Chlorophyll biosynthesis</keyword>
<dbReference type="GO" id="GO:0102067">
    <property type="term" value="F:geranylgeranyl diphosphate reductase activity"/>
    <property type="evidence" value="ECO:0007669"/>
    <property type="project" value="UniProtKB-EC"/>
</dbReference>
<evidence type="ECO:0000256" key="4">
    <source>
        <dbReference type="ARBA" id="ARBA00022531"/>
    </source>
</evidence>
<evidence type="ECO:0000256" key="1">
    <source>
        <dbReference type="ARBA" id="ARBA00005173"/>
    </source>
</evidence>
<evidence type="ECO:0000256" key="6">
    <source>
        <dbReference type="ARBA" id="ARBA00023002"/>
    </source>
</evidence>
<dbReference type="InterPro" id="IPR011777">
    <property type="entry name" value="Geranylgeranyl_Rdtase_fam"/>
</dbReference>
<keyword evidence="16" id="KW-1185">Reference proteome</keyword>
<comment type="pathway">
    <text evidence="1">Porphyrin-containing compound metabolism; chlorophyll biosynthesis.</text>
</comment>
<gene>
    <name evidence="14" type="ORF">GSMUA_85760.1</name>
</gene>
<evidence type="ECO:0000256" key="10">
    <source>
        <dbReference type="ARBA" id="ARBA00047837"/>
    </source>
</evidence>
<name>A0A804KAF2_MUSAM</name>
<dbReference type="EnsemblPlants" id="Ma08_t24890.1">
    <property type="protein sequence ID" value="Ma08_p24890.1"/>
    <property type="gene ID" value="Ma08_g24890"/>
</dbReference>
<evidence type="ECO:0000259" key="13">
    <source>
        <dbReference type="Pfam" id="PF01494"/>
    </source>
</evidence>
<dbReference type="GO" id="GO:0045550">
    <property type="term" value="F:geranylgeranyl reductase activity"/>
    <property type="evidence" value="ECO:0000318"/>
    <property type="project" value="GO_Central"/>
</dbReference>
<evidence type="ECO:0000313" key="15">
    <source>
        <dbReference type="EnsemblPlants" id="Ma08_p24890.1"/>
    </source>
</evidence>
<organism evidence="15 16">
    <name type="scientific">Musa acuminata subsp. malaccensis</name>
    <name type="common">Wild banana</name>
    <name type="synonym">Musa malaccensis</name>
    <dbReference type="NCBI Taxonomy" id="214687"/>
    <lineage>
        <taxon>Eukaryota</taxon>
        <taxon>Viridiplantae</taxon>
        <taxon>Streptophyta</taxon>
        <taxon>Embryophyta</taxon>
        <taxon>Tracheophyta</taxon>
        <taxon>Spermatophyta</taxon>
        <taxon>Magnoliopsida</taxon>
        <taxon>Liliopsida</taxon>
        <taxon>Zingiberales</taxon>
        <taxon>Musaceae</taxon>
        <taxon>Musa</taxon>
    </lineage>
</organism>
<feature type="domain" description="FAD-binding" evidence="13">
    <location>
        <begin position="64"/>
        <end position="354"/>
    </location>
</feature>
<dbReference type="SUPFAM" id="SSF51905">
    <property type="entry name" value="FAD/NAD(P)-binding domain"/>
    <property type="match status" value="1"/>
</dbReference>
<evidence type="ECO:0000256" key="3">
    <source>
        <dbReference type="ARBA" id="ARBA00012380"/>
    </source>
</evidence>
<dbReference type="InterPro" id="IPR036188">
    <property type="entry name" value="FAD/NAD-bd_sf"/>
</dbReference>
<comment type="function">
    <text evidence="11">Catalyzes the reduction of geranylgeranyl diphosphate to phytyl diphosphate, providing phytol for both tocopherol and chlorophyll synthesis.</text>
</comment>
<evidence type="ECO:0000256" key="5">
    <source>
        <dbReference type="ARBA" id="ARBA00022857"/>
    </source>
</evidence>
<dbReference type="FunCoup" id="A0A804KAF2">
    <property type="interactions" value="718"/>
</dbReference>
<evidence type="ECO:0000256" key="9">
    <source>
        <dbReference type="ARBA" id="ARBA00033069"/>
    </source>
</evidence>
<dbReference type="SMR" id="A0A804KAF2"/>
<accession>A0A804KAF2</accession>
<dbReference type="Gene3D" id="3.50.50.60">
    <property type="entry name" value="FAD/NAD(P)-binding domain"/>
    <property type="match status" value="1"/>
</dbReference>
<keyword evidence="6" id="KW-0560">Oxidoreductase</keyword>
<dbReference type="EMBL" id="HG996472">
    <property type="protein sequence ID" value="CAG1832656.1"/>
    <property type="molecule type" value="Genomic_DNA"/>
</dbReference>
<dbReference type="PRINTS" id="PR00420">
    <property type="entry name" value="RNGMNOXGNASE"/>
</dbReference>
<dbReference type="Pfam" id="PF01494">
    <property type="entry name" value="FAD_binding_3"/>
    <property type="match status" value="1"/>
</dbReference>
<dbReference type="InParanoid" id="A0A804KAF2"/>